<evidence type="ECO:0000313" key="1">
    <source>
        <dbReference type="EMBL" id="REE55370.1"/>
    </source>
</evidence>
<sequence length="149" mass="17045">MRKLVLLVMICILLSACSKDERFHAETLYFYSSEMLSLVDQGKNDYSKKQGVRYTLMLVKFRPEEAAFEKFRKTYEGVSTGEGDVVLTDRTNIYIKKESNKKESISATELSKYVKPAGSGDYPSVEVWVTPYEKADYEVEAVEVDLLQP</sequence>
<evidence type="ECO:0008006" key="3">
    <source>
        <dbReference type="Google" id="ProtNLM"/>
    </source>
</evidence>
<name>A0A3D9PZ01_9BACL</name>
<evidence type="ECO:0000313" key="2">
    <source>
        <dbReference type="Proteomes" id="UP000256304"/>
    </source>
</evidence>
<reference evidence="1 2" key="1">
    <citation type="submission" date="2018-08" db="EMBL/GenBank/DDBJ databases">
        <title>Genomic Encyclopedia of Type Strains, Phase III (KMG-III): the genomes of soil and plant-associated and newly described type strains.</title>
        <authorList>
            <person name="Whitman W."/>
        </authorList>
    </citation>
    <scope>NUCLEOTIDE SEQUENCE [LARGE SCALE GENOMIC DNA]</scope>
    <source>
        <strain evidence="1 2">CGMCC 1.10966</strain>
    </source>
</reference>
<proteinExistence type="predicted"/>
<protein>
    <recommendedName>
        <fullName evidence="3">Lipoprotein</fullName>
    </recommendedName>
</protein>
<gene>
    <name evidence="1" type="ORF">A8990_17110</name>
</gene>
<dbReference type="EMBL" id="QTTN01000071">
    <property type="protein sequence ID" value="REE55370.1"/>
    <property type="molecule type" value="Genomic_DNA"/>
</dbReference>
<keyword evidence="2" id="KW-1185">Reference proteome</keyword>
<dbReference type="AlphaFoldDB" id="A0A3D9PZ01"/>
<accession>A0A3D9PZ01</accession>
<dbReference type="PROSITE" id="PS51257">
    <property type="entry name" value="PROKAR_LIPOPROTEIN"/>
    <property type="match status" value="1"/>
</dbReference>
<comment type="caution">
    <text evidence="1">The sequence shown here is derived from an EMBL/GenBank/DDBJ whole genome shotgun (WGS) entry which is preliminary data.</text>
</comment>
<dbReference type="Proteomes" id="UP000256304">
    <property type="component" value="Unassembled WGS sequence"/>
</dbReference>
<dbReference type="OrthoDB" id="2594673at2"/>
<organism evidence="1 2">
    <name type="scientific">Paenibacillus taihuensis</name>
    <dbReference type="NCBI Taxonomy" id="1156355"/>
    <lineage>
        <taxon>Bacteria</taxon>
        <taxon>Bacillati</taxon>
        <taxon>Bacillota</taxon>
        <taxon>Bacilli</taxon>
        <taxon>Bacillales</taxon>
        <taxon>Paenibacillaceae</taxon>
        <taxon>Paenibacillus</taxon>
    </lineage>
</organism>
<dbReference type="RefSeq" id="WP_116192804.1">
    <property type="nucleotide sequence ID" value="NZ_QTTN01000071.1"/>
</dbReference>